<evidence type="ECO:0008006" key="3">
    <source>
        <dbReference type="Google" id="ProtNLM"/>
    </source>
</evidence>
<keyword evidence="2" id="KW-1185">Reference proteome</keyword>
<dbReference type="Gene3D" id="3.40.630.30">
    <property type="match status" value="1"/>
</dbReference>
<gene>
    <name evidence="1" type="ORF">GCM10022255_087270</name>
</gene>
<reference evidence="2" key="1">
    <citation type="journal article" date="2019" name="Int. J. Syst. Evol. Microbiol.">
        <title>The Global Catalogue of Microorganisms (GCM) 10K type strain sequencing project: providing services to taxonomists for standard genome sequencing and annotation.</title>
        <authorList>
            <consortium name="The Broad Institute Genomics Platform"/>
            <consortium name="The Broad Institute Genome Sequencing Center for Infectious Disease"/>
            <person name="Wu L."/>
            <person name="Ma J."/>
        </authorList>
    </citation>
    <scope>NUCLEOTIDE SEQUENCE [LARGE SCALE GENOMIC DNA]</scope>
    <source>
        <strain evidence="2">JCM 17441</strain>
    </source>
</reference>
<evidence type="ECO:0000313" key="2">
    <source>
        <dbReference type="Proteomes" id="UP001500620"/>
    </source>
</evidence>
<accession>A0ABP8DNI6</accession>
<protein>
    <recommendedName>
        <fullName evidence="3">N-acetyltransferase domain-containing protein</fullName>
    </recommendedName>
</protein>
<dbReference type="EMBL" id="BAABAT010000038">
    <property type="protein sequence ID" value="GAA4260061.1"/>
    <property type="molecule type" value="Genomic_DNA"/>
</dbReference>
<dbReference type="InterPro" id="IPR016181">
    <property type="entry name" value="Acyl_CoA_acyltransferase"/>
</dbReference>
<sequence>MRRGGFTSQTAALAARKQALAESREQFAGRTWTVASHPSVGSASWHNHSMSLTLIELDRPPGERFWLPFTYEEAGLGFNHGWWYGRPVYPHSQRIILRVLDNLDEVARVELDDEVGIDHYAEVPPLGATALEIQFIEVHNDHRGRGIGRAVIGLLRSRYPDRRLVAFSEGADGFWSSLGWRRHLHANPDDALRFRPLFIQPEA</sequence>
<dbReference type="SUPFAM" id="SSF55729">
    <property type="entry name" value="Acyl-CoA N-acyltransferases (Nat)"/>
    <property type="match status" value="1"/>
</dbReference>
<proteinExistence type="predicted"/>
<evidence type="ECO:0000313" key="1">
    <source>
        <dbReference type="EMBL" id="GAA4260061.1"/>
    </source>
</evidence>
<organism evidence="1 2">
    <name type="scientific">Dactylosporangium darangshiense</name>
    <dbReference type="NCBI Taxonomy" id="579108"/>
    <lineage>
        <taxon>Bacteria</taxon>
        <taxon>Bacillati</taxon>
        <taxon>Actinomycetota</taxon>
        <taxon>Actinomycetes</taxon>
        <taxon>Micromonosporales</taxon>
        <taxon>Micromonosporaceae</taxon>
        <taxon>Dactylosporangium</taxon>
    </lineage>
</organism>
<dbReference type="Proteomes" id="UP001500620">
    <property type="component" value="Unassembled WGS sequence"/>
</dbReference>
<name>A0ABP8DNI6_9ACTN</name>
<comment type="caution">
    <text evidence="1">The sequence shown here is derived from an EMBL/GenBank/DDBJ whole genome shotgun (WGS) entry which is preliminary data.</text>
</comment>